<feature type="short sequence motif" description="TonB C-terminal box" evidence="13">
    <location>
        <begin position="743"/>
        <end position="760"/>
    </location>
</feature>
<name>A0ABX2EQI3_9BURK</name>
<evidence type="ECO:0000256" key="6">
    <source>
        <dbReference type="ARBA" id="ARBA00022729"/>
    </source>
</evidence>
<keyword evidence="9 14" id="KW-0798">TonB box</keyword>
<protein>
    <submittedName>
        <fullName evidence="18">TonB-dependent receptor</fullName>
    </submittedName>
</protein>
<feature type="domain" description="TonB-dependent receptor plug" evidence="17">
    <location>
        <begin position="50"/>
        <end position="160"/>
    </location>
</feature>
<keyword evidence="10 12" id="KW-0472">Membrane</keyword>
<feature type="chain" id="PRO_5046994059" evidence="15">
    <location>
        <begin position="33"/>
        <end position="760"/>
    </location>
</feature>
<evidence type="ECO:0000256" key="14">
    <source>
        <dbReference type="RuleBase" id="RU003357"/>
    </source>
</evidence>
<keyword evidence="4" id="KW-0410">Iron transport</keyword>
<evidence type="ECO:0000256" key="13">
    <source>
        <dbReference type="PROSITE-ProRule" id="PRU10144"/>
    </source>
</evidence>
<comment type="subcellular location">
    <subcellularLocation>
        <location evidence="1 12">Cell outer membrane</location>
        <topology evidence="1 12">Multi-pass membrane protein</topology>
    </subcellularLocation>
</comment>
<evidence type="ECO:0000259" key="16">
    <source>
        <dbReference type="Pfam" id="PF00593"/>
    </source>
</evidence>
<dbReference type="InterPro" id="IPR000531">
    <property type="entry name" value="Beta-barrel_TonB"/>
</dbReference>
<evidence type="ECO:0000259" key="17">
    <source>
        <dbReference type="Pfam" id="PF07715"/>
    </source>
</evidence>
<dbReference type="PANTHER" id="PTHR32552">
    <property type="entry name" value="FERRICHROME IRON RECEPTOR-RELATED"/>
    <property type="match status" value="1"/>
</dbReference>
<proteinExistence type="inferred from homology"/>
<sequence length="760" mass="82993">MPTMPVPSARRSFIVHPLALAAALALAAPAFAQQQLQVVTVTAERRVENIRDVPSSISTLSGEALDVLNSSGQDIRQLAGRVPSLNIESSFGRAFPRFYIRGLGNTDFDLNASQPVSLVFDEVVQENPILKGFPIFDIAQIEVLRGPQGTLFGRNTTAGVVKFESVKPVLKKTEGYFSIGAGTFSSVNAEGAFNIPLSDVLAARISLQSQHRDDWVKNTYAAGPTKEMEGYDDTAGRVQFLYQPSKDFSALFNVHGRKLDGTARVFRANIFKPGTNDFVDGFDPKKVSHDGKNEQDLTSDGASLRLRWNLGAVTLHSITGYEHVEVYSRGDIDGGFGAFFLPSSGPGFIPFDAESADGLPKHRQLSQEFRVESNASGPLKWQGGVYLFDEEIRIDSFNYSSIGGNAQNGYATQNQENRAWAVFGSVNFKVSDALELRGGLRYTKDKKDFVAERFQAPPFTPEFTGRLTKETSASNVSGDLSATYALDKTTNLYGRVATGFRAPSIQGRLLFPPGNAPAEKWVSVADSEKVTSYEFGVKSDFLGGRARISAGLFHYTIKDQQVTAVGGAANFNQLVNVEKTIGKGVELDFKLLATDNLLLGLSASYNDTRIRDKNLFVDACGSGCTIRDPIIALAKPDEGKFSPTVAIDGNPLPQAPKTVVNLNARFAMPTGNGEWYVYTDWSYRSKINFFLYEAVEFTGKPLTEGGLRIGYIWGNGKYEAAVFGRNITDQVRAVGGIDFNNLTGFINDPRTWGAQFKMSF</sequence>
<gene>
    <name evidence="18" type="ORF">HLB44_28360</name>
</gene>
<evidence type="ECO:0000313" key="19">
    <source>
        <dbReference type="Proteomes" id="UP000737171"/>
    </source>
</evidence>
<dbReference type="Gene3D" id="2.40.170.20">
    <property type="entry name" value="TonB-dependent receptor, beta-barrel domain"/>
    <property type="match status" value="1"/>
</dbReference>
<dbReference type="PROSITE" id="PS51318">
    <property type="entry name" value="TAT"/>
    <property type="match status" value="1"/>
</dbReference>
<comment type="similarity">
    <text evidence="12 14">Belongs to the TonB-dependent receptor family.</text>
</comment>
<dbReference type="InterPro" id="IPR010917">
    <property type="entry name" value="TonB_rcpt_CS"/>
</dbReference>
<keyword evidence="7" id="KW-0408">Iron</keyword>
<dbReference type="Proteomes" id="UP000737171">
    <property type="component" value="Unassembled WGS sequence"/>
</dbReference>
<keyword evidence="6 15" id="KW-0732">Signal</keyword>
<keyword evidence="5 12" id="KW-0812">Transmembrane</keyword>
<reference evidence="18 19" key="1">
    <citation type="submission" date="2020-05" db="EMBL/GenBank/DDBJ databases">
        <title>Aquincola sp. isolate from soil.</title>
        <authorList>
            <person name="Han J."/>
            <person name="Kim D.-U."/>
        </authorList>
    </citation>
    <scope>NUCLEOTIDE SEQUENCE [LARGE SCALE GENOMIC DNA]</scope>
    <source>
        <strain evidence="18 19">S2</strain>
    </source>
</reference>
<dbReference type="Pfam" id="PF07715">
    <property type="entry name" value="Plug"/>
    <property type="match status" value="1"/>
</dbReference>
<dbReference type="PROSITE" id="PS01156">
    <property type="entry name" value="TONB_DEPENDENT_REC_2"/>
    <property type="match status" value="1"/>
</dbReference>
<dbReference type="SUPFAM" id="SSF56935">
    <property type="entry name" value="Porins"/>
    <property type="match status" value="1"/>
</dbReference>
<evidence type="ECO:0000256" key="5">
    <source>
        <dbReference type="ARBA" id="ARBA00022692"/>
    </source>
</evidence>
<comment type="caution">
    <text evidence="18">The sequence shown here is derived from an EMBL/GenBank/DDBJ whole genome shotgun (WGS) entry which is preliminary data.</text>
</comment>
<evidence type="ECO:0000256" key="15">
    <source>
        <dbReference type="SAM" id="SignalP"/>
    </source>
</evidence>
<dbReference type="InterPro" id="IPR036942">
    <property type="entry name" value="Beta-barrel_TonB_sf"/>
</dbReference>
<dbReference type="InterPro" id="IPR006311">
    <property type="entry name" value="TAT_signal"/>
</dbReference>
<keyword evidence="19" id="KW-1185">Reference proteome</keyword>
<dbReference type="InterPro" id="IPR012910">
    <property type="entry name" value="Plug_dom"/>
</dbReference>
<evidence type="ECO:0000256" key="3">
    <source>
        <dbReference type="ARBA" id="ARBA00022452"/>
    </source>
</evidence>
<dbReference type="EMBL" id="JABRWJ010000009">
    <property type="protein sequence ID" value="NRF70925.1"/>
    <property type="molecule type" value="Genomic_DNA"/>
</dbReference>
<dbReference type="PROSITE" id="PS52016">
    <property type="entry name" value="TONB_DEPENDENT_REC_3"/>
    <property type="match status" value="1"/>
</dbReference>
<keyword evidence="18" id="KW-0675">Receptor</keyword>
<evidence type="ECO:0000256" key="12">
    <source>
        <dbReference type="PROSITE-ProRule" id="PRU01360"/>
    </source>
</evidence>
<keyword evidence="2 12" id="KW-0813">Transport</keyword>
<accession>A0ABX2EQI3</accession>
<keyword evidence="8" id="KW-0406">Ion transport</keyword>
<evidence type="ECO:0000256" key="9">
    <source>
        <dbReference type="ARBA" id="ARBA00023077"/>
    </source>
</evidence>
<evidence type="ECO:0000256" key="11">
    <source>
        <dbReference type="ARBA" id="ARBA00023237"/>
    </source>
</evidence>
<evidence type="ECO:0000256" key="10">
    <source>
        <dbReference type="ARBA" id="ARBA00023136"/>
    </source>
</evidence>
<evidence type="ECO:0000256" key="4">
    <source>
        <dbReference type="ARBA" id="ARBA00022496"/>
    </source>
</evidence>
<dbReference type="PANTHER" id="PTHR32552:SF81">
    <property type="entry name" value="TONB-DEPENDENT OUTER MEMBRANE RECEPTOR"/>
    <property type="match status" value="1"/>
</dbReference>
<keyword evidence="3 12" id="KW-1134">Transmembrane beta strand</keyword>
<feature type="domain" description="TonB-dependent receptor-like beta-barrel" evidence="16">
    <location>
        <begin position="281"/>
        <end position="686"/>
    </location>
</feature>
<evidence type="ECO:0000256" key="7">
    <source>
        <dbReference type="ARBA" id="ARBA00023004"/>
    </source>
</evidence>
<keyword evidence="11 12" id="KW-0998">Cell outer membrane</keyword>
<organism evidence="18 19">
    <name type="scientific">Pseudaquabacterium terrae</name>
    <dbReference type="NCBI Taxonomy" id="2732868"/>
    <lineage>
        <taxon>Bacteria</taxon>
        <taxon>Pseudomonadati</taxon>
        <taxon>Pseudomonadota</taxon>
        <taxon>Betaproteobacteria</taxon>
        <taxon>Burkholderiales</taxon>
        <taxon>Sphaerotilaceae</taxon>
        <taxon>Pseudaquabacterium</taxon>
    </lineage>
</organism>
<evidence type="ECO:0000256" key="2">
    <source>
        <dbReference type="ARBA" id="ARBA00022448"/>
    </source>
</evidence>
<evidence type="ECO:0000256" key="8">
    <source>
        <dbReference type="ARBA" id="ARBA00023065"/>
    </source>
</evidence>
<evidence type="ECO:0000256" key="1">
    <source>
        <dbReference type="ARBA" id="ARBA00004571"/>
    </source>
</evidence>
<evidence type="ECO:0000313" key="18">
    <source>
        <dbReference type="EMBL" id="NRF70925.1"/>
    </source>
</evidence>
<feature type="signal peptide" evidence="15">
    <location>
        <begin position="1"/>
        <end position="32"/>
    </location>
</feature>
<dbReference type="Pfam" id="PF00593">
    <property type="entry name" value="TonB_dep_Rec_b-barrel"/>
    <property type="match status" value="1"/>
</dbReference>
<dbReference type="InterPro" id="IPR039426">
    <property type="entry name" value="TonB-dep_rcpt-like"/>
</dbReference>